<dbReference type="AlphaFoldDB" id="A0A8S2U621"/>
<accession>A0A8S2U621</accession>
<dbReference type="Proteomes" id="UP000681967">
    <property type="component" value="Unassembled WGS sequence"/>
</dbReference>
<sequence length="68" mass="7562">RLDVKPATEHNSSYDAKFRSISSFLLCDEVSTDELVIKSMEISPSRCEVIPSTCTSSSMSLKPLCFSR</sequence>
<evidence type="ECO:0000313" key="3">
    <source>
        <dbReference type="Proteomes" id="UP000681720"/>
    </source>
</evidence>
<evidence type="ECO:0000313" key="1">
    <source>
        <dbReference type="EMBL" id="CAF4196415.1"/>
    </source>
</evidence>
<name>A0A8S2U621_9BILA</name>
<reference evidence="2" key="1">
    <citation type="submission" date="2021-02" db="EMBL/GenBank/DDBJ databases">
        <authorList>
            <person name="Nowell W R."/>
        </authorList>
    </citation>
    <scope>NUCLEOTIDE SEQUENCE</scope>
</reference>
<feature type="non-terminal residue" evidence="2">
    <location>
        <position position="1"/>
    </location>
</feature>
<proteinExistence type="predicted"/>
<dbReference type="EMBL" id="CAJOBJ010039699">
    <property type="protein sequence ID" value="CAF4319549.1"/>
    <property type="molecule type" value="Genomic_DNA"/>
</dbReference>
<gene>
    <name evidence="1" type="ORF">BYL167_LOCUS23468</name>
    <name evidence="2" type="ORF">GIL414_LOCUS26645</name>
</gene>
<protein>
    <submittedName>
        <fullName evidence="2">Uncharacterized protein</fullName>
    </submittedName>
</protein>
<comment type="caution">
    <text evidence="2">The sequence shown here is derived from an EMBL/GenBank/DDBJ whole genome shotgun (WGS) entry which is preliminary data.</text>
</comment>
<dbReference type="Proteomes" id="UP000681720">
    <property type="component" value="Unassembled WGS sequence"/>
</dbReference>
<dbReference type="EMBL" id="CAJOBH010016937">
    <property type="protein sequence ID" value="CAF4196415.1"/>
    <property type="molecule type" value="Genomic_DNA"/>
</dbReference>
<organism evidence="2 3">
    <name type="scientific">Rotaria magnacalcarata</name>
    <dbReference type="NCBI Taxonomy" id="392030"/>
    <lineage>
        <taxon>Eukaryota</taxon>
        <taxon>Metazoa</taxon>
        <taxon>Spiralia</taxon>
        <taxon>Gnathifera</taxon>
        <taxon>Rotifera</taxon>
        <taxon>Eurotatoria</taxon>
        <taxon>Bdelloidea</taxon>
        <taxon>Philodinida</taxon>
        <taxon>Philodinidae</taxon>
        <taxon>Rotaria</taxon>
    </lineage>
</organism>
<evidence type="ECO:0000313" key="2">
    <source>
        <dbReference type="EMBL" id="CAF4319549.1"/>
    </source>
</evidence>